<dbReference type="SUPFAM" id="SSF81301">
    <property type="entry name" value="Nucleotidyltransferase"/>
    <property type="match status" value="1"/>
</dbReference>
<protein>
    <recommendedName>
        <fullName evidence="1">Polymerase nucleotidyl transferase domain-containing protein</fullName>
    </recommendedName>
</protein>
<dbReference type="EMBL" id="MWBO01000058">
    <property type="protein sequence ID" value="OQA51885.1"/>
    <property type="molecule type" value="Genomic_DNA"/>
</dbReference>
<dbReference type="InterPro" id="IPR002934">
    <property type="entry name" value="Polymerase_NTP_transf_dom"/>
</dbReference>
<feature type="domain" description="Polymerase nucleotidyl transferase" evidence="1">
    <location>
        <begin position="35"/>
        <end position="60"/>
    </location>
</feature>
<dbReference type="Proteomes" id="UP000485367">
    <property type="component" value="Unassembled WGS sequence"/>
</dbReference>
<organism evidence="2">
    <name type="scientific">candidate division WS2 bacterium ADurb.Bin280</name>
    <dbReference type="NCBI Taxonomy" id="1852829"/>
    <lineage>
        <taxon>Bacteria</taxon>
        <taxon>candidate division WS2</taxon>
    </lineage>
</organism>
<evidence type="ECO:0000259" key="1">
    <source>
        <dbReference type="Pfam" id="PF01909"/>
    </source>
</evidence>
<proteinExistence type="predicted"/>
<comment type="caution">
    <text evidence="2">The sequence shown here is derived from an EMBL/GenBank/DDBJ whole genome shotgun (WGS) entry which is preliminary data.</text>
</comment>
<reference evidence="2" key="1">
    <citation type="submission" date="2017-02" db="EMBL/GenBank/DDBJ databases">
        <title>Delving into the versatile metabolic prowess of the omnipresent phylum Bacteroidetes.</title>
        <authorList>
            <person name="Nobu M.K."/>
            <person name="Mei R."/>
            <person name="Narihiro T."/>
            <person name="Kuroda K."/>
            <person name="Liu W.-T."/>
        </authorList>
    </citation>
    <scope>NUCLEOTIDE SEQUENCE</scope>
    <source>
        <strain evidence="2">ADurb.Bin280</strain>
    </source>
</reference>
<dbReference type="Gene3D" id="3.30.460.10">
    <property type="entry name" value="Beta Polymerase, domain 2"/>
    <property type="match status" value="1"/>
</dbReference>
<evidence type="ECO:0000313" key="2">
    <source>
        <dbReference type="EMBL" id="OQA51885.1"/>
    </source>
</evidence>
<gene>
    <name evidence="2" type="ORF">BWY43_00773</name>
</gene>
<accession>A0A1V5SBK6</accession>
<dbReference type="GO" id="GO:0016779">
    <property type="term" value="F:nucleotidyltransferase activity"/>
    <property type="evidence" value="ECO:0007669"/>
    <property type="project" value="InterPro"/>
</dbReference>
<dbReference type="InterPro" id="IPR043519">
    <property type="entry name" value="NT_sf"/>
</dbReference>
<dbReference type="AlphaFoldDB" id="A0A1V5SBK6"/>
<sequence>MKAEMKLILDKKLIFRIRFGAFALRFVPFLRFAGLNGSVARGEANDQSDIDFLIITKRGRVYTARFFATLLIQMIGLRRHGKAVAGRICLNCYLSESSLNIKPDSLQSVKKVATSNIFLISLIESDKFYKKFMQENLWMKELVKKIPEKKSLAMSDYCQNLSERINRSKPSRPFGLFEPILSGAIGNFVENKLMAYQVSRIKRGKKVGDETLSTKDQIKLHPKKAKGGP</sequence>
<name>A0A1V5SBK6_9BACT</name>
<dbReference type="CDD" id="cd05403">
    <property type="entry name" value="NT_KNTase_like"/>
    <property type="match status" value="1"/>
</dbReference>
<dbReference type="Pfam" id="PF01909">
    <property type="entry name" value="NTP_transf_2"/>
    <property type="match status" value="1"/>
</dbReference>